<dbReference type="EMBL" id="CP001744">
    <property type="protein sequence ID" value="ADG67610.1"/>
    <property type="molecule type" value="Genomic_DNA"/>
</dbReference>
<protein>
    <recommendedName>
        <fullName evidence="3">Tetratricopeptide repeat protein</fullName>
    </recommendedName>
</protein>
<sequence>MSHSETLQSRADTLQAFALNHGVSPEAYLAWKEVAQLREEIGDHDGLLYAKIRWGMTCSFSGHGAESLPLLAWCLSQCETDAKMMQRYRSHLLTFFRNVAGGVADYDTLSLHQIEQLIKRLQQHMTSGHSGQREIAFIRFTLASHTGHIKRAEEAYREFIDSPRDLYSRCQACETDGVIQYLLFKQNWEEAIAQAQPALKGLATCAEVPHRTIAYVLQPHALLGRYEEADALQKRGYRLIRNNPRFLRHQALHIAYLRHRGRFVAALNMIERHFRSADETLIPLSQLYFFVAMRKVLQEVAFQKSRVKLSLGVDLPGLQSDGYQEIAPLLGWLNSRIESRFTSFDRRNETSYISQLMPKDFIY</sequence>
<dbReference type="eggNOG" id="COG0457">
    <property type="taxonomic scope" value="Bacteria"/>
</dbReference>
<gene>
    <name evidence="1" type="ordered locus">Plim_1780</name>
</gene>
<keyword evidence="2" id="KW-1185">Reference proteome</keyword>
<dbReference type="HOGENOM" id="CLU_040417_0_0_0"/>
<dbReference type="OrthoDB" id="56388at2"/>
<dbReference type="AlphaFoldDB" id="D5SXP3"/>
<organism evidence="1 2">
    <name type="scientific">Planctopirus limnophila (strain ATCC 43296 / DSM 3776 / IFAM 1008 / Mu 290)</name>
    <name type="common">Planctomyces limnophilus</name>
    <dbReference type="NCBI Taxonomy" id="521674"/>
    <lineage>
        <taxon>Bacteria</taxon>
        <taxon>Pseudomonadati</taxon>
        <taxon>Planctomycetota</taxon>
        <taxon>Planctomycetia</taxon>
        <taxon>Planctomycetales</taxon>
        <taxon>Planctomycetaceae</taxon>
        <taxon>Planctopirus</taxon>
    </lineage>
</organism>
<proteinExistence type="predicted"/>
<evidence type="ECO:0008006" key="3">
    <source>
        <dbReference type="Google" id="ProtNLM"/>
    </source>
</evidence>
<evidence type="ECO:0000313" key="1">
    <source>
        <dbReference type="EMBL" id="ADG67610.1"/>
    </source>
</evidence>
<reference evidence="1 2" key="1">
    <citation type="journal article" date="2010" name="Stand. Genomic Sci.">
        <title>Complete genome sequence of Planctomyces limnophilus type strain (Mu 290).</title>
        <authorList>
            <person name="Labutti K."/>
            <person name="Sikorski J."/>
            <person name="Schneider S."/>
            <person name="Nolan M."/>
            <person name="Lucas S."/>
            <person name="Glavina Del Rio T."/>
            <person name="Tice H."/>
            <person name="Cheng J.F."/>
            <person name="Goodwin L."/>
            <person name="Pitluck S."/>
            <person name="Liolios K."/>
            <person name="Ivanova N."/>
            <person name="Mavromatis K."/>
            <person name="Mikhailova N."/>
            <person name="Pati A."/>
            <person name="Chen A."/>
            <person name="Palaniappan K."/>
            <person name="Land M."/>
            <person name="Hauser L."/>
            <person name="Chang Y.J."/>
            <person name="Jeffries C.D."/>
            <person name="Tindall B.J."/>
            <person name="Rohde M."/>
            <person name="Goker M."/>
            <person name="Woyke T."/>
            <person name="Bristow J."/>
            <person name="Eisen J.A."/>
            <person name="Markowitz V."/>
            <person name="Hugenholtz P."/>
            <person name="Kyrpides N.C."/>
            <person name="Klenk H.P."/>
            <person name="Lapidus A."/>
        </authorList>
    </citation>
    <scope>NUCLEOTIDE SEQUENCE [LARGE SCALE GENOMIC DNA]</scope>
    <source>
        <strain evidence="2">ATCC 43296 / DSM 3776 / IFAM 1008 / 290</strain>
    </source>
</reference>
<evidence type="ECO:0000313" key="2">
    <source>
        <dbReference type="Proteomes" id="UP000002220"/>
    </source>
</evidence>
<dbReference type="STRING" id="521674.Plim_1780"/>
<accession>D5SXP3</accession>
<dbReference type="KEGG" id="plm:Plim_1780"/>
<dbReference type="RefSeq" id="WP_013110041.1">
    <property type="nucleotide sequence ID" value="NC_014148.1"/>
</dbReference>
<dbReference type="Proteomes" id="UP000002220">
    <property type="component" value="Chromosome"/>
</dbReference>
<name>D5SXP3_PLAL2</name>